<feature type="compositionally biased region" description="Basic and acidic residues" evidence="4">
    <location>
        <begin position="753"/>
        <end position="764"/>
    </location>
</feature>
<dbReference type="OrthoDB" id="49309at2759"/>
<evidence type="ECO:0000256" key="2">
    <source>
        <dbReference type="ARBA" id="ARBA00023163"/>
    </source>
</evidence>
<dbReference type="GO" id="GO:0006355">
    <property type="term" value="P:regulation of DNA-templated transcription"/>
    <property type="evidence" value="ECO:0007669"/>
    <property type="project" value="TreeGrafter"/>
</dbReference>
<dbReference type="OMA" id="LPRQWRS"/>
<feature type="region of interest" description="Disordered" evidence="4">
    <location>
        <begin position="56"/>
        <end position="150"/>
    </location>
</feature>
<keyword evidence="6" id="KW-1185">Reference proteome</keyword>
<feature type="region of interest" description="Disordered" evidence="4">
    <location>
        <begin position="229"/>
        <end position="309"/>
    </location>
</feature>
<feature type="compositionally biased region" description="Basic and acidic residues" evidence="4">
    <location>
        <begin position="734"/>
        <end position="745"/>
    </location>
</feature>
<evidence type="ECO:0000256" key="4">
    <source>
        <dbReference type="SAM" id="MobiDB-lite"/>
    </source>
</evidence>
<dbReference type="EMBL" id="PDCK01000043">
    <property type="protein sequence ID" value="PRQ28430.1"/>
    <property type="molecule type" value="Genomic_DNA"/>
</dbReference>
<evidence type="ECO:0000256" key="1">
    <source>
        <dbReference type="ARBA" id="ARBA00023015"/>
    </source>
</evidence>
<protein>
    <submittedName>
        <fullName evidence="5">Putative transcription factor MYB-HB-like family</fullName>
    </submittedName>
</protein>
<feature type="compositionally biased region" description="Low complexity" evidence="4">
    <location>
        <begin position="58"/>
        <end position="71"/>
    </location>
</feature>
<evidence type="ECO:0000313" key="5">
    <source>
        <dbReference type="EMBL" id="PRQ28430.1"/>
    </source>
</evidence>
<dbReference type="InterPro" id="IPR052435">
    <property type="entry name" value="YY1-Transcr_Regul"/>
</dbReference>
<feature type="compositionally biased region" description="Basic and acidic residues" evidence="4">
    <location>
        <begin position="96"/>
        <end position="109"/>
    </location>
</feature>
<dbReference type="PANTHER" id="PTHR16088">
    <property type="entry name" value="YY1 ASSOCIATED PROTEIN-RELATED"/>
    <property type="match status" value="1"/>
</dbReference>
<dbReference type="SUPFAM" id="SSF46689">
    <property type="entry name" value="Homeodomain-like"/>
    <property type="match status" value="1"/>
</dbReference>
<feature type="compositionally biased region" description="Acidic residues" evidence="4">
    <location>
        <begin position="243"/>
        <end position="269"/>
    </location>
</feature>
<organism evidence="5 6">
    <name type="scientific">Rosa chinensis</name>
    <name type="common">China rose</name>
    <dbReference type="NCBI Taxonomy" id="74649"/>
    <lineage>
        <taxon>Eukaryota</taxon>
        <taxon>Viridiplantae</taxon>
        <taxon>Streptophyta</taxon>
        <taxon>Embryophyta</taxon>
        <taxon>Tracheophyta</taxon>
        <taxon>Spermatophyta</taxon>
        <taxon>Magnoliopsida</taxon>
        <taxon>eudicotyledons</taxon>
        <taxon>Gunneridae</taxon>
        <taxon>Pentapetalae</taxon>
        <taxon>rosids</taxon>
        <taxon>fabids</taxon>
        <taxon>Rosales</taxon>
        <taxon>Rosaceae</taxon>
        <taxon>Rosoideae</taxon>
        <taxon>Rosoideae incertae sedis</taxon>
        <taxon>Rosa</taxon>
    </lineage>
</organism>
<feature type="region of interest" description="Disordered" evidence="4">
    <location>
        <begin position="1084"/>
        <end position="1118"/>
    </location>
</feature>
<name>A0A2P6Q2M2_ROSCH</name>
<feature type="compositionally biased region" description="Polar residues" evidence="4">
    <location>
        <begin position="1173"/>
        <end position="1196"/>
    </location>
</feature>
<feature type="compositionally biased region" description="Basic residues" evidence="4">
    <location>
        <begin position="284"/>
        <end position="300"/>
    </location>
</feature>
<dbReference type="Proteomes" id="UP000238479">
    <property type="component" value="Chromosome 5"/>
</dbReference>
<keyword evidence="3" id="KW-0539">Nucleus</keyword>
<comment type="caution">
    <text evidence="5">The sequence shown here is derived from an EMBL/GenBank/DDBJ whole genome shotgun (WGS) entry which is preliminary data.</text>
</comment>
<dbReference type="InterPro" id="IPR009057">
    <property type="entry name" value="Homeodomain-like_sf"/>
</dbReference>
<feature type="compositionally biased region" description="Basic and acidic residues" evidence="4">
    <location>
        <begin position="134"/>
        <end position="144"/>
    </location>
</feature>
<sequence>MSLCSNEQSIGVGCISGQKVAVDRENFNGHDESVLRCEEEEDEDEEEDVDFNPFLKGAVSPEASSSLSSEVEGIDGEVDDVGGNNGVDSLNVGCEGETRAAEDSEHGEQEMVMQTAAASSEDVSENELGNFDSGIEHVEEKDDGSSLGPDVNHVAEGQLSCKADTRTSTIDLDDEGEDAICKRTRARYSLASFTLDELETFLQETDDDDDLQNIDDEEEYRKFLTAVLHGGEGDDQLTKENENAADDEDEENDADFELELEELLDSDVDENTRDKSTVYEGAGRRPKTRQNRKSSARSKKNLGQTKRSLRPLLPVLPHGPISTFYTQDTRTSIPGIASSSLSSTMDYRSKSGFTAHQIGRLHHLIYEHVQLLIQVFSLCVLDNSRQHIASQVQRLICEMLHKRDEVLAWKNVPYPNIFFFPSVPTETPQSYQIQSTLVSSHTSDAHAASSPSNKQMLVSPNVSPFWVPSINGPVLSVLDVAPLSLIGRYMDDIDTAVQGNRRCFKETISDICLEKEPLFPLPNFPSCAQANCEVVSGMGSSAVNVVPSSHSQPPKKSLATAIVESTKKQSVALVPREIANLAQRFYPLFNPALYPHKPPPAAVTNRVLFTDAEDELLALGLMEYNTDWKAIQQRFLPCKSKHQIFVRQKNRCSSRAPENSIKAVRRMKTSPLTAEEISCIQEGLKAYKYDLMAVWKFVVPHRDPSLLPRQWRTALGTQKSYKLDEAKKEKRRLYDLKRRANKKADMPSWQSSSEKEDCQAEKSCGENNSADGPMDNAGETYVHEAFLADWRPGTSSGERNLHSGINGHKEAPHSQTGNMHQLLSASKYPQNPSSHMTGVGQFASSATKSSHPISTSSTSGSQFCYPTYQARRTTGAHLVKLAPDLPPVNLPPSVRVVSQSAFKGYVRGASSHVAGAGGGFGATKENAVSQLSQVGRSGTFNAIAARQNKSQYSKESVTNLRPEDSKIFKEKCVEKGGDTGSDLQMHPLLFQTPEDGRLPYYPLNCSTSNSNSYGFLSENQPQLHLTLLHNPHQENQADDGLVRSLKKSNVMSRGIDFHPLMQRTENVNSVTVTTCSTAPLSVGSGGKYDQVQHPSDSFQTEVPEATGTKPRPDEGATELDLEIHLSSTSRKERALKSRDVNQHNLVKSRTAPGTGTTMIAQCGNTPFYNHAENSSTSRSEFVSGGNTLVIPSNNMSRYDPDETGDQSQPDIEMEQEELSDSAEESEENVEFECEEMADSEGEEDGSACEQISEMQNKDVASFTKKGPATAEHDDNIHIHRIPSLELGLSNQGMDEASNSSWLSLDTYSADREESMTSEGRAAKDLVSPPPNKSCKKVRLRTRANSQKQVVDMAQQLSLGPLALPPVRKPRKRVCRPNLNIGLTVENSSSD</sequence>
<feature type="region of interest" description="Disordered" evidence="4">
    <location>
        <begin position="792"/>
        <end position="818"/>
    </location>
</feature>
<evidence type="ECO:0000256" key="3">
    <source>
        <dbReference type="ARBA" id="ARBA00023242"/>
    </source>
</evidence>
<proteinExistence type="predicted"/>
<feature type="region of interest" description="Disordered" evidence="4">
    <location>
        <begin position="1312"/>
        <end position="1346"/>
    </location>
</feature>
<dbReference type="STRING" id="74649.A0A2P6Q2M2"/>
<accession>A0A2P6Q2M2</accession>
<feature type="region of interest" description="Disordered" evidence="4">
    <location>
        <begin position="734"/>
        <end position="777"/>
    </location>
</feature>
<dbReference type="GO" id="GO:0003712">
    <property type="term" value="F:transcription coregulator activity"/>
    <property type="evidence" value="ECO:0007669"/>
    <property type="project" value="TreeGrafter"/>
</dbReference>
<dbReference type="GO" id="GO:0005634">
    <property type="term" value="C:nucleus"/>
    <property type="evidence" value="ECO:0007669"/>
    <property type="project" value="TreeGrafter"/>
</dbReference>
<feature type="region of interest" description="Disordered" evidence="4">
    <location>
        <begin position="1173"/>
        <end position="1228"/>
    </location>
</feature>
<gene>
    <name evidence="5" type="ORF">RchiOBHm_Chr5g0002971</name>
</gene>
<evidence type="ECO:0000313" key="6">
    <source>
        <dbReference type="Proteomes" id="UP000238479"/>
    </source>
</evidence>
<dbReference type="Gramene" id="PRQ28430">
    <property type="protein sequence ID" value="PRQ28430"/>
    <property type="gene ID" value="RchiOBHm_Chr5g0002971"/>
</dbReference>
<reference evidence="5 6" key="1">
    <citation type="journal article" date="2018" name="Nat. Genet.">
        <title>The Rosa genome provides new insights in the design of modern roses.</title>
        <authorList>
            <person name="Bendahmane M."/>
        </authorList>
    </citation>
    <scope>NUCLEOTIDE SEQUENCE [LARGE SCALE GENOMIC DNA]</scope>
    <source>
        <strain evidence="6">cv. Old Blush</strain>
    </source>
</reference>
<keyword evidence="1" id="KW-0805">Transcription regulation</keyword>
<dbReference type="PANTHER" id="PTHR16088:SF3">
    <property type="entry name" value="GON-4-LIKE PROTEIN"/>
    <property type="match status" value="1"/>
</dbReference>
<keyword evidence="2" id="KW-0804">Transcription</keyword>
<feature type="compositionally biased region" description="Acidic residues" evidence="4">
    <location>
        <begin position="1211"/>
        <end position="1228"/>
    </location>
</feature>